<name>A0A855X798_9BACT</name>
<dbReference type="InterPro" id="IPR015422">
    <property type="entry name" value="PyrdxlP-dep_Trfase_small"/>
</dbReference>
<organism evidence="8 9">
    <name type="scientific">candidate division GN15 bacterium</name>
    <dbReference type="NCBI Taxonomy" id="2072418"/>
    <lineage>
        <taxon>Bacteria</taxon>
        <taxon>candidate division GN15</taxon>
    </lineage>
</organism>
<dbReference type="FunFam" id="3.40.640.10:FF:000033">
    <property type="entry name" value="Aspartate aminotransferase"/>
    <property type="match status" value="1"/>
</dbReference>
<evidence type="ECO:0000256" key="1">
    <source>
        <dbReference type="ARBA" id="ARBA00001933"/>
    </source>
</evidence>
<sequence>MQYTERIKRLESEGAYVVLAKAKALERQGKSIIHLQIGEPDFDTPKNIIDAAVKAMQNGQTHYAPSAGIPEAREAAAEYLSKTRGINIVPEQVVVMPGAKPFIYSAIMALVNEGDEVIVPNPGYPPYRSIAKFVGAKPVPVRLREENDFRFSIDEFRSLITPRTKMVVLNSPCNPTGGVLTPEDLEAIYAAAKKHDLWILSDEIYSRLVYEGEFHSIASVPGAMERTICMDGMSKTYAMTGWRLGFAAMPKTLAEYFFTLAINNFSTTATFSQWGMVEGLRGRQDAVDKMITEFHRRRDIIVDDLNSIEGITCKKPQGAFYAFPNITGTGLSSEEFADKMLNEAGVACLSGTAFGEYGEGYIRFSYANSVENIKEAMSRIKKLLKGVRTR</sequence>
<dbReference type="InterPro" id="IPR015424">
    <property type="entry name" value="PyrdxlP-dep_Trfase"/>
</dbReference>
<comment type="similarity">
    <text evidence="2 6">Belongs to the class-I pyridoxal-phosphate-dependent aminotransferase family.</text>
</comment>
<dbReference type="InterPro" id="IPR015421">
    <property type="entry name" value="PyrdxlP-dep_Trfase_major"/>
</dbReference>
<dbReference type="PANTHER" id="PTHR46383">
    <property type="entry name" value="ASPARTATE AMINOTRANSFERASE"/>
    <property type="match status" value="1"/>
</dbReference>
<evidence type="ECO:0000313" key="9">
    <source>
        <dbReference type="Proteomes" id="UP000250918"/>
    </source>
</evidence>
<evidence type="ECO:0000259" key="7">
    <source>
        <dbReference type="Pfam" id="PF00155"/>
    </source>
</evidence>
<dbReference type="Gene3D" id="3.40.640.10">
    <property type="entry name" value="Type I PLP-dependent aspartate aminotransferase-like (Major domain)"/>
    <property type="match status" value="1"/>
</dbReference>
<dbReference type="Gene3D" id="3.90.1150.10">
    <property type="entry name" value="Aspartate Aminotransferase, domain 1"/>
    <property type="match status" value="1"/>
</dbReference>
<feature type="domain" description="Aminotransferase class I/classII large" evidence="7">
    <location>
        <begin position="31"/>
        <end position="380"/>
    </location>
</feature>
<dbReference type="Proteomes" id="UP000250918">
    <property type="component" value="Unassembled WGS sequence"/>
</dbReference>
<keyword evidence="3 6" id="KW-0032">Aminotransferase</keyword>
<reference evidence="8 9" key="1">
    <citation type="journal article" date="2018" name="ISME J.">
        <title>A methanotrophic archaeon couples anaerobic oxidation of methane to Fe(III) reduction.</title>
        <authorList>
            <person name="Cai C."/>
            <person name="Leu A.O."/>
            <person name="Xie G.J."/>
            <person name="Guo J."/>
            <person name="Feng Y."/>
            <person name="Zhao J.X."/>
            <person name="Tyson G.W."/>
            <person name="Yuan Z."/>
            <person name="Hu S."/>
        </authorList>
    </citation>
    <scope>NUCLEOTIDE SEQUENCE [LARGE SCALE GENOMIC DNA]</scope>
    <source>
        <strain evidence="8">FeB_12</strain>
    </source>
</reference>
<accession>A0A855X798</accession>
<dbReference type="SUPFAM" id="SSF53383">
    <property type="entry name" value="PLP-dependent transferases"/>
    <property type="match status" value="1"/>
</dbReference>
<proteinExistence type="inferred from homology"/>
<dbReference type="CDD" id="cd00609">
    <property type="entry name" value="AAT_like"/>
    <property type="match status" value="1"/>
</dbReference>
<evidence type="ECO:0000256" key="3">
    <source>
        <dbReference type="ARBA" id="ARBA00022576"/>
    </source>
</evidence>
<comment type="cofactor">
    <cofactor evidence="1 6">
        <name>pyridoxal 5'-phosphate</name>
        <dbReference type="ChEBI" id="CHEBI:597326"/>
    </cofactor>
</comment>
<keyword evidence="4 6" id="KW-0808">Transferase</keyword>
<dbReference type="EC" id="2.6.1.-" evidence="6"/>
<dbReference type="InterPro" id="IPR004838">
    <property type="entry name" value="NHTrfase_class1_PyrdxlP-BS"/>
</dbReference>
<dbReference type="GO" id="GO:0006520">
    <property type="term" value="P:amino acid metabolic process"/>
    <property type="evidence" value="ECO:0007669"/>
    <property type="project" value="InterPro"/>
</dbReference>
<comment type="caution">
    <text evidence="8">The sequence shown here is derived from an EMBL/GenBank/DDBJ whole genome shotgun (WGS) entry which is preliminary data.</text>
</comment>
<dbReference type="EMBL" id="PQAP01000006">
    <property type="protein sequence ID" value="PWB75964.1"/>
    <property type="molecule type" value="Genomic_DNA"/>
</dbReference>
<dbReference type="AlphaFoldDB" id="A0A855X798"/>
<gene>
    <name evidence="8" type="ORF">C3F09_01505</name>
</gene>
<dbReference type="PROSITE" id="PS00105">
    <property type="entry name" value="AA_TRANSFER_CLASS_1"/>
    <property type="match status" value="1"/>
</dbReference>
<protein>
    <recommendedName>
        <fullName evidence="6">Aminotransferase</fullName>
        <ecNumber evidence="6">2.6.1.-</ecNumber>
    </recommendedName>
</protein>
<evidence type="ECO:0000256" key="2">
    <source>
        <dbReference type="ARBA" id="ARBA00007441"/>
    </source>
</evidence>
<dbReference type="InterPro" id="IPR050596">
    <property type="entry name" value="AspAT/PAT-like"/>
</dbReference>
<dbReference type="InterPro" id="IPR004839">
    <property type="entry name" value="Aminotransferase_I/II_large"/>
</dbReference>
<evidence type="ECO:0000256" key="4">
    <source>
        <dbReference type="ARBA" id="ARBA00022679"/>
    </source>
</evidence>
<evidence type="ECO:0000256" key="6">
    <source>
        <dbReference type="RuleBase" id="RU000481"/>
    </source>
</evidence>
<dbReference type="PANTHER" id="PTHR46383:SF1">
    <property type="entry name" value="ASPARTATE AMINOTRANSFERASE"/>
    <property type="match status" value="1"/>
</dbReference>
<evidence type="ECO:0000256" key="5">
    <source>
        <dbReference type="ARBA" id="ARBA00022898"/>
    </source>
</evidence>
<dbReference type="GO" id="GO:0030170">
    <property type="term" value="F:pyridoxal phosphate binding"/>
    <property type="evidence" value="ECO:0007669"/>
    <property type="project" value="InterPro"/>
</dbReference>
<evidence type="ECO:0000313" key="8">
    <source>
        <dbReference type="EMBL" id="PWB75964.1"/>
    </source>
</evidence>
<dbReference type="Pfam" id="PF00155">
    <property type="entry name" value="Aminotran_1_2"/>
    <property type="match status" value="1"/>
</dbReference>
<keyword evidence="5" id="KW-0663">Pyridoxal phosphate</keyword>
<dbReference type="GO" id="GO:0008483">
    <property type="term" value="F:transaminase activity"/>
    <property type="evidence" value="ECO:0007669"/>
    <property type="project" value="UniProtKB-KW"/>
</dbReference>